<feature type="region of interest" description="Disordered" evidence="1">
    <location>
        <begin position="130"/>
        <end position="149"/>
    </location>
</feature>
<reference evidence="3 4" key="1">
    <citation type="submission" date="2019-03" db="EMBL/GenBank/DDBJ databases">
        <title>Rhodosporidium diobovatum UCD-FST 08-225 genome sequencing, assembly, and annotation.</title>
        <authorList>
            <person name="Fakankun I.U."/>
            <person name="Fristensky B."/>
            <person name="Levin D.B."/>
        </authorList>
    </citation>
    <scope>NUCLEOTIDE SEQUENCE [LARGE SCALE GENOMIC DNA]</scope>
    <source>
        <strain evidence="3 4">UCD-FST 08-225</strain>
    </source>
</reference>
<dbReference type="OrthoDB" id="2536282at2759"/>
<feature type="compositionally biased region" description="Low complexity" evidence="1">
    <location>
        <begin position="175"/>
        <end position="184"/>
    </location>
</feature>
<protein>
    <submittedName>
        <fullName evidence="3">Proteophosphoglycan ppg4</fullName>
    </submittedName>
</protein>
<dbReference type="AlphaFoldDB" id="A0A5C5G7L0"/>
<feature type="compositionally biased region" description="Gly residues" evidence="1">
    <location>
        <begin position="134"/>
        <end position="149"/>
    </location>
</feature>
<feature type="transmembrane region" description="Helical" evidence="2">
    <location>
        <begin position="499"/>
        <end position="519"/>
    </location>
</feature>
<evidence type="ECO:0000256" key="2">
    <source>
        <dbReference type="SAM" id="Phobius"/>
    </source>
</evidence>
<accession>A0A5C5G7L0</accession>
<comment type="caution">
    <text evidence="3">The sequence shown here is derived from an EMBL/GenBank/DDBJ whole genome shotgun (WGS) entry which is preliminary data.</text>
</comment>
<feature type="region of interest" description="Disordered" evidence="1">
    <location>
        <begin position="828"/>
        <end position="847"/>
    </location>
</feature>
<gene>
    <name evidence="3" type="ORF">DMC30DRAFT_165645</name>
</gene>
<dbReference type="Proteomes" id="UP000311382">
    <property type="component" value="Unassembled WGS sequence"/>
</dbReference>
<feature type="transmembrane region" description="Helical" evidence="2">
    <location>
        <begin position="454"/>
        <end position="473"/>
    </location>
</feature>
<evidence type="ECO:0000313" key="4">
    <source>
        <dbReference type="Proteomes" id="UP000311382"/>
    </source>
</evidence>
<name>A0A5C5G7L0_9BASI</name>
<organism evidence="3 4">
    <name type="scientific">Rhodotorula diobovata</name>
    <dbReference type="NCBI Taxonomy" id="5288"/>
    <lineage>
        <taxon>Eukaryota</taxon>
        <taxon>Fungi</taxon>
        <taxon>Dikarya</taxon>
        <taxon>Basidiomycota</taxon>
        <taxon>Pucciniomycotina</taxon>
        <taxon>Microbotryomycetes</taxon>
        <taxon>Sporidiobolales</taxon>
        <taxon>Sporidiobolaceae</taxon>
        <taxon>Rhodotorula</taxon>
    </lineage>
</organism>
<proteinExistence type="predicted"/>
<evidence type="ECO:0000256" key="1">
    <source>
        <dbReference type="SAM" id="MobiDB-lite"/>
    </source>
</evidence>
<keyword evidence="2" id="KW-0812">Transmembrane</keyword>
<dbReference type="EMBL" id="SOZI01000003">
    <property type="protein sequence ID" value="TNY24384.1"/>
    <property type="molecule type" value="Genomic_DNA"/>
</dbReference>
<evidence type="ECO:0000313" key="3">
    <source>
        <dbReference type="EMBL" id="TNY24384.1"/>
    </source>
</evidence>
<feature type="transmembrane region" description="Helical" evidence="2">
    <location>
        <begin position="526"/>
        <end position="545"/>
    </location>
</feature>
<keyword evidence="4" id="KW-1185">Reference proteome</keyword>
<feature type="region of interest" description="Disordered" evidence="1">
    <location>
        <begin position="691"/>
        <end position="711"/>
    </location>
</feature>
<keyword evidence="2" id="KW-0472">Membrane</keyword>
<feature type="compositionally biased region" description="Low complexity" evidence="1">
    <location>
        <begin position="12"/>
        <end position="33"/>
    </location>
</feature>
<feature type="region of interest" description="Disordered" evidence="1">
    <location>
        <begin position="1"/>
        <end position="51"/>
    </location>
</feature>
<keyword evidence="2" id="KW-1133">Transmembrane helix</keyword>
<feature type="compositionally biased region" description="Pro residues" evidence="1">
    <location>
        <begin position="34"/>
        <end position="44"/>
    </location>
</feature>
<feature type="region of interest" description="Disordered" evidence="1">
    <location>
        <begin position="175"/>
        <end position="222"/>
    </location>
</feature>
<sequence>MPAHERTPLLNSTASSSTASPPSSPSASPASAPGAPPPAPPPARTSPSTAVPNSHAGLILTEDDIAIQGMVLALLAELRLRGYTVPPGLPTLPPDMPQDEADAEIAFLRTVLVLPRHRAVLDRWLPDLTRAPGPGSGGGGAAGTINGGVGGAETPSSGYAVGSILATNRPALSAAASSSSSSTRRPPPATTLPCSSTSSFSSSSTASTIPARPSPLSSRTIDPTVVPSPSALFLAGLLSLLVSLQAEYRGAVQETDPGVDGELRMFKARRELGERLYGVVEGLLDSYLFQGDARDNTAHGGADGDSDDDEDDEDALVTLLFHDFPLNYDSMDRATCSLDLLLTLSSAPLVEAENLVSHPVVLASTEYVWRNGLLPSPRSGTTSLSWKESFVRLDRFSIPRILQMQTYILSTLHAFITVYILMFSSYSHFDAFNPLAPDEISIPERGGGRPVKTWSVMTALVWWLWVAGTLGWAGEVGRAWFNHGPQSSLPLSPSTLLPLLHHALVFVSLFIRAFAFYLATPHHKPSFLLATSLSLLAWSVPFLAASRVLPQNLPSFGTPTHQQWTKIRDGRKRRDVGYRAPPKAVPVSHRALRSLEANLGGLVQFSTYFAVFGLLTLWSLSGEIDYPGVALAVLRAPLELLPRPETSAAVASSSAPRSSPIEARTTLAFTLVLGVVLAYFSGGRPSVSPIPPPLSATSSSPSSGCGGVTGKVGTARHELDDLDGWDRYGREVAFRARRERLAVNRYFTFVPPRLSSSSGGSSGSGGGGGGGRRLESLPSAFSTPPLPSPLNLAVPVVLFVAAVVRRLTRFRIEQRARWRRARAGSVGTTWSEDTAGGAGGSGLPPGQEAERAARRVQEIARVWVWRVGIAPLGGWAVAAKGIRKLRGKE</sequence>
<feature type="compositionally biased region" description="Gly residues" evidence="1">
    <location>
        <begin position="760"/>
        <end position="771"/>
    </location>
</feature>
<feature type="region of interest" description="Disordered" evidence="1">
    <location>
        <begin position="754"/>
        <end position="780"/>
    </location>
</feature>
<feature type="compositionally biased region" description="Low complexity" evidence="1">
    <location>
        <begin position="191"/>
        <end position="208"/>
    </location>
</feature>
<feature type="transmembrane region" description="Helical" evidence="2">
    <location>
        <begin position="404"/>
        <end position="423"/>
    </location>
</feature>